<gene>
    <name evidence="1" type="ORF">CesoFtcFv8_016704</name>
</gene>
<sequence length="73" mass="7737">MLLCFCSGSREDSISHRVPDSVRRTLIKLSGCLWAALRSGCAASDCSALSHCAWLLGIQGAPSAAAGALWHRH</sequence>
<reference evidence="1 2" key="1">
    <citation type="journal article" date="2023" name="Mol. Biol. Evol.">
        <title>Genomics of Secondarily Temperate Adaptation in the Only Non-Antarctic Icefish.</title>
        <authorList>
            <person name="Rivera-Colon A.G."/>
            <person name="Rayamajhi N."/>
            <person name="Minhas B.F."/>
            <person name="Madrigal G."/>
            <person name="Bilyk K.T."/>
            <person name="Yoon V."/>
            <person name="Hune M."/>
            <person name="Gregory S."/>
            <person name="Cheng C.H.C."/>
            <person name="Catchen J.M."/>
        </authorList>
    </citation>
    <scope>NUCLEOTIDE SEQUENCE [LARGE SCALE GENOMIC DNA]</scope>
    <source>
        <strain evidence="1">JC2023a</strain>
    </source>
</reference>
<keyword evidence="2" id="KW-1185">Reference proteome</keyword>
<dbReference type="Proteomes" id="UP001335648">
    <property type="component" value="Unassembled WGS sequence"/>
</dbReference>
<evidence type="ECO:0000313" key="2">
    <source>
        <dbReference type="Proteomes" id="UP001335648"/>
    </source>
</evidence>
<dbReference type="EMBL" id="JAULUE010002058">
    <property type="protein sequence ID" value="KAK5888180.1"/>
    <property type="molecule type" value="Genomic_DNA"/>
</dbReference>
<comment type="caution">
    <text evidence="1">The sequence shown here is derived from an EMBL/GenBank/DDBJ whole genome shotgun (WGS) entry which is preliminary data.</text>
</comment>
<organism evidence="1 2">
    <name type="scientific">Champsocephalus esox</name>
    <name type="common">pike icefish</name>
    <dbReference type="NCBI Taxonomy" id="159716"/>
    <lineage>
        <taxon>Eukaryota</taxon>
        <taxon>Metazoa</taxon>
        <taxon>Chordata</taxon>
        <taxon>Craniata</taxon>
        <taxon>Vertebrata</taxon>
        <taxon>Euteleostomi</taxon>
        <taxon>Actinopterygii</taxon>
        <taxon>Neopterygii</taxon>
        <taxon>Teleostei</taxon>
        <taxon>Neoteleostei</taxon>
        <taxon>Acanthomorphata</taxon>
        <taxon>Eupercaria</taxon>
        <taxon>Perciformes</taxon>
        <taxon>Notothenioidei</taxon>
        <taxon>Channichthyidae</taxon>
        <taxon>Champsocephalus</taxon>
    </lineage>
</organism>
<name>A0AAN8BQB5_9TELE</name>
<protein>
    <submittedName>
        <fullName evidence="1">Uncharacterized protein</fullName>
    </submittedName>
</protein>
<evidence type="ECO:0000313" key="1">
    <source>
        <dbReference type="EMBL" id="KAK5888180.1"/>
    </source>
</evidence>
<proteinExistence type="predicted"/>
<dbReference type="AlphaFoldDB" id="A0AAN8BQB5"/>
<accession>A0AAN8BQB5</accession>